<sequence length="448" mass="50150">MRLIDFKISIVCISDKDLSVLLASASFGGTIAAVRHLVNNNIDVGVLSSQRLDAAAWSRHAARVYSAPPESKVQPFLERLVAIGVADQGKILLPTSDETAWMYTENAALLARDFCLYQPSTATMQRILDKKLLADAAINAGLTVLPSWNPRNIDDVAKLSPDLPYPILIKPRTHVHRLRSDKGIVAYSSTELLSKYQRFVERERVRAADNSLFADSHLPILQQFVRVGNEGVHSVTGFIDRTGELFVTRSSTKVLQRSQPMGVGLCFESLPPAPALSDAVRRLCRELEYFGIFEVEFVMFDGRWAVIDFNPRLFNQIGMDIRRGMPLPFLACLGAVGDTTFLREAVGKAQVQDNEQIVFCDRSALRAFLFAQTITRRMSHKDRRHWHAWLKKHAADTVDYAADGSDPIPWIIHSLAQIYLGLKALPRFMRLTALDSAWTPQPAIQELP</sequence>
<dbReference type="InterPro" id="IPR011761">
    <property type="entry name" value="ATP-grasp"/>
</dbReference>
<protein>
    <submittedName>
        <fullName evidence="3">ATP-grasp domain-containing protein</fullName>
    </submittedName>
</protein>
<proteinExistence type="predicted"/>
<dbReference type="SUPFAM" id="SSF56059">
    <property type="entry name" value="Glutathione synthetase ATP-binding domain-like"/>
    <property type="match status" value="1"/>
</dbReference>
<keyword evidence="1" id="KW-0547">Nucleotide-binding</keyword>
<feature type="domain" description="ATP-grasp" evidence="2">
    <location>
        <begin position="134"/>
        <end position="338"/>
    </location>
</feature>
<reference evidence="3" key="1">
    <citation type="submission" date="2024-08" db="EMBL/GenBank/DDBJ databases">
        <authorList>
            <person name="Chaddad Z."/>
            <person name="Lamrabet M."/>
            <person name="Bouhnik O."/>
            <person name="Alami S."/>
            <person name="Wipf D."/>
            <person name="Courty P.E."/>
            <person name="Missbah El Idrissi M."/>
        </authorList>
    </citation>
    <scope>NUCLEOTIDE SEQUENCE</scope>
    <source>
        <strain evidence="3">LLZ17</strain>
    </source>
</reference>
<dbReference type="AlphaFoldDB" id="A0AB39XTZ9"/>
<dbReference type="Gene3D" id="3.30.470.20">
    <property type="entry name" value="ATP-grasp fold, B domain"/>
    <property type="match status" value="1"/>
</dbReference>
<accession>A0AB39XTZ9</accession>
<evidence type="ECO:0000259" key="2">
    <source>
        <dbReference type="PROSITE" id="PS50975"/>
    </source>
</evidence>
<dbReference type="PROSITE" id="PS50975">
    <property type="entry name" value="ATP_GRASP"/>
    <property type="match status" value="1"/>
</dbReference>
<dbReference type="GO" id="GO:0046872">
    <property type="term" value="F:metal ion binding"/>
    <property type="evidence" value="ECO:0007669"/>
    <property type="project" value="InterPro"/>
</dbReference>
<dbReference type="GO" id="GO:0005524">
    <property type="term" value="F:ATP binding"/>
    <property type="evidence" value="ECO:0007669"/>
    <property type="project" value="UniProtKB-UniRule"/>
</dbReference>
<name>A0AB39XTZ9_9BRAD</name>
<evidence type="ECO:0000256" key="1">
    <source>
        <dbReference type="PROSITE-ProRule" id="PRU00409"/>
    </source>
</evidence>
<gene>
    <name evidence="3" type="ORF">AB8Z38_15685</name>
</gene>
<evidence type="ECO:0000313" key="3">
    <source>
        <dbReference type="EMBL" id="XDV60640.1"/>
    </source>
</evidence>
<organism evidence="3">
    <name type="scientific">Bradyrhizobium sp. LLZ17</name>
    <dbReference type="NCBI Taxonomy" id="3239388"/>
    <lineage>
        <taxon>Bacteria</taxon>
        <taxon>Pseudomonadati</taxon>
        <taxon>Pseudomonadota</taxon>
        <taxon>Alphaproteobacteria</taxon>
        <taxon>Hyphomicrobiales</taxon>
        <taxon>Nitrobacteraceae</taxon>
        <taxon>Bradyrhizobium</taxon>
    </lineage>
</organism>
<dbReference type="EMBL" id="CP165734">
    <property type="protein sequence ID" value="XDV60640.1"/>
    <property type="molecule type" value="Genomic_DNA"/>
</dbReference>
<keyword evidence="1" id="KW-0067">ATP-binding</keyword>
<dbReference type="RefSeq" id="WP_369725991.1">
    <property type="nucleotide sequence ID" value="NZ_CP165734.1"/>
</dbReference>